<proteinExistence type="predicted"/>
<dbReference type="AlphaFoldDB" id="A0A6M3L7G8"/>
<accession>A0A6M3L7G8</accession>
<gene>
    <name evidence="1" type="ORF">MM415B03513_0004</name>
</gene>
<reference evidence="1" key="1">
    <citation type="submission" date="2020-03" db="EMBL/GenBank/DDBJ databases">
        <title>The deep terrestrial virosphere.</title>
        <authorList>
            <person name="Holmfeldt K."/>
            <person name="Nilsson E."/>
            <person name="Simone D."/>
            <person name="Lopez-Fernandez M."/>
            <person name="Wu X."/>
            <person name="de Brujin I."/>
            <person name="Lundin D."/>
            <person name="Andersson A."/>
            <person name="Bertilsson S."/>
            <person name="Dopson M."/>
        </authorList>
    </citation>
    <scope>NUCLEOTIDE SEQUENCE</scope>
    <source>
        <strain evidence="1">MM415B03513</strain>
    </source>
</reference>
<sequence length="66" mass="7876">MAKRNRYFIKIKFKSGREFTDSFDDARTRAYYIISISQFTESIETWESEDETTEVLLPLQETTFHG</sequence>
<dbReference type="EMBL" id="MT142948">
    <property type="protein sequence ID" value="QJA90917.1"/>
    <property type="molecule type" value="Genomic_DNA"/>
</dbReference>
<evidence type="ECO:0000313" key="1">
    <source>
        <dbReference type="EMBL" id="QJA90917.1"/>
    </source>
</evidence>
<organism evidence="1">
    <name type="scientific">viral metagenome</name>
    <dbReference type="NCBI Taxonomy" id="1070528"/>
    <lineage>
        <taxon>unclassified sequences</taxon>
        <taxon>metagenomes</taxon>
        <taxon>organismal metagenomes</taxon>
    </lineage>
</organism>
<protein>
    <submittedName>
        <fullName evidence="1">Uncharacterized protein</fullName>
    </submittedName>
</protein>
<name>A0A6M3L7G8_9ZZZZ</name>